<evidence type="ECO:0000256" key="1">
    <source>
        <dbReference type="ARBA" id="ARBA00004752"/>
    </source>
</evidence>
<dbReference type="InterPro" id="IPR005490">
    <property type="entry name" value="LD_TPept_cat_dom"/>
</dbReference>
<feature type="active site" description="Nucleophile" evidence="7">
    <location>
        <position position="447"/>
    </location>
</feature>
<feature type="chain" id="PRO_5034075627" evidence="8">
    <location>
        <begin position="28"/>
        <end position="536"/>
    </location>
</feature>
<dbReference type="AlphaFoldDB" id="A0A8G0ZZJ4"/>
<dbReference type="GO" id="GO:0009252">
    <property type="term" value="P:peptidoglycan biosynthetic process"/>
    <property type="evidence" value="ECO:0007669"/>
    <property type="project" value="UniProtKB-UniPathway"/>
</dbReference>
<evidence type="ECO:0000256" key="8">
    <source>
        <dbReference type="SAM" id="SignalP"/>
    </source>
</evidence>
<dbReference type="CDD" id="cd16913">
    <property type="entry name" value="YkuD_like"/>
    <property type="match status" value="1"/>
</dbReference>
<dbReference type="Pfam" id="PF03734">
    <property type="entry name" value="YkuD"/>
    <property type="match status" value="1"/>
</dbReference>
<dbReference type="InterPro" id="IPR038063">
    <property type="entry name" value="Transpep_catalytic_dom"/>
</dbReference>
<keyword evidence="4 7" id="KW-0133">Cell shape</keyword>
<name>A0A8G0ZZJ4_9RHOB</name>
<feature type="signal peptide" evidence="8">
    <location>
        <begin position="1"/>
        <end position="27"/>
    </location>
</feature>
<evidence type="ECO:0000259" key="9">
    <source>
        <dbReference type="PROSITE" id="PS52029"/>
    </source>
</evidence>
<dbReference type="GO" id="GO:0071555">
    <property type="term" value="P:cell wall organization"/>
    <property type="evidence" value="ECO:0007669"/>
    <property type="project" value="UniProtKB-UniRule"/>
</dbReference>
<dbReference type="RefSeq" id="WP_220663670.1">
    <property type="nucleotide sequence ID" value="NZ_CP069370.1"/>
</dbReference>
<dbReference type="Gene3D" id="1.10.101.10">
    <property type="entry name" value="PGBD-like superfamily/PGBD"/>
    <property type="match status" value="1"/>
</dbReference>
<dbReference type="SUPFAM" id="SSF47090">
    <property type="entry name" value="PGBD-like"/>
    <property type="match status" value="1"/>
</dbReference>
<feature type="domain" description="L,D-TPase catalytic" evidence="9">
    <location>
        <begin position="296"/>
        <end position="476"/>
    </location>
</feature>
<dbReference type="Gene3D" id="2.40.440.10">
    <property type="entry name" value="L,D-transpeptidase catalytic domain-like"/>
    <property type="match status" value="1"/>
</dbReference>
<keyword evidence="8" id="KW-0732">Signal</keyword>
<protein>
    <submittedName>
        <fullName evidence="10">L,D-transpeptidase family protein</fullName>
    </submittedName>
</protein>
<dbReference type="GO" id="GO:0004180">
    <property type="term" value="F:carboxypeptidase activity"/>
    <property type="evidence" value="ECO:0007669"/>
    <property type="project" value="UniProtKB-ARBA"/>
</dbReference>
<evidence type="ECO:0000313" key="10">
    <source>
        <dbReference type="EMBL" id="QYZ71244.1"/>
    </source>
</evidence>
<keyword evidence="3" id="KW-0808">Transferase</keyword>
<dbReference type="SUPFAM" id="SSF141523">
    <property type="entry name" value="L,D-transpeptidase catalytic domain-like"/>
    <property type="match status" value="1"/>
</dbReference>
<gene>
    <name evidence="10" type="ORF">JO391_06990</name>
</gene>
<proteinExistence type="inferred from homology"/>
<dbReference type="Proteomes" id="UP000826300">
    <property type="component" value="Chromosome"/>
</dbReference>
<dbReference type="GO" id="GO:0008360">
    <property type="term" value="P:regulation of cell shape"/>
    <property type="evidence" value="ECO:0007669"/>
    <property type="project" value="UniProtKB-UniRule"/>
</dbReference>
<dbReference type="Pfam" id="PF20142">
    <property type="entry name" value="Scaffold"/>
    <property type="match status" value="1"/>
</dbReference>
<keyword evidence="5 7" id="KW-0573">Peptidoglycan synthesis</keyword>
<reference evidence="10" key="1">
    <citation type="submission" date="2021-02" db="EMBL/GenBank/DDBJ databases">
        <title>Rhodobacter shimadae sp. nov., an aerobic anoxygenic phototrophic bacterium isolated from a hot spring.</title>
        <authorList>
            <person name="Muramatsu S."/>
            <person name="Haruta S."/>
            <person name="Hirose S."/>
            <person name="Hanada S."/>
        </authorList>
    </citation>
    <scope>NUCLEOTIDE SEQUENCE</scope>
    <source>
        <strain evidence="10">N10</strain>
    </source>
</reference>
<evidence type="ECO:0000256" key="7">
    <source>
        <dbReference type="PROSITE-ProRule" id="PRU01373"/>
    </source>
</evidence>
<comment type="pathway">
    <text evidence="1 7">Cell wall biogenesis; peptidoglycan biosynthesis.</text>
</comment>
<evidence type="ECO:0000256" key="3">
    <source>
        <dbReference type="ARBA" id="ARBA00022679"/>
    </source>
</evidence>
<dbReference type="KEGG" id="nsm:JO391_06990"/>
<accession>A0A8G0ZZJ4</accession>
<evidence type="ECO:0000256" key="5">
    <source>
        <dbReference type="ARBA" id="ARBA00022984"/>
    </source>
</evidence>
<dbReference type="Pfam" id="PF01471">
    <property type="entry name" value="PG_binding_1"/>
    <property type="match status" value="1"/>
</dbReference>
<sequence length="536" mass="58281">MPPRQRRSLPYNAIAAAVLAVVLSAEAGRAQDMPSPFVQSVAAAAAEDETVSAFYAARDYRTLWTGPQDAERRSLVLSAFATAADHGLPVSRYDAATLAALFASAQTEGDRGRLEVAMTRAYLAFAHDLQSGALVPKKVDGGILREVTVVDPAVNLAAVESPDFAAYLRDLPPDAPEYARLMAARFELQQVVGADGWGAAVLSGGLGQGDRGAAVVALRDRLGAMGYLGRTATAIYDRDIAAAVSQFQIDHGLPATGKADADTLAEINESPESRLQSVTVALERLRWMGDAPRGDRHIWVNQPDFTARIVDHGKVTFQTRAVIGKDSADQRSPEFSDEMEYMVVNPSWGVPRSITVKEYLPLLQRNPNAVGHLQVVDSRGRVIPRGSVNFAAYSARSFPFGLRQPPSDGNALGKVKFMFPNPYNIYLHDTPSKSLFEKQVRAFSHGCIRLGEPFDFAYTLLAPQTDDPQGSFEESLNTGRETVVKFDTHIPVHLVYFTAWPTPKGRMTYRNDVYGRDQRIWDALMAAGLEPAGASG</sequence>
<evidence type="ECO:0000256" key="4">
    <source>
        <dbReference type="ARBA" id="ARBA00022960"/>
    </source>
</evidence>
<comment type="similarity">
    <text evidence="2">Belongs to the YkuD family.</text>
</comment>
<dbReference type="PANTHER" id="PTHR41533">
    <property type="entry name" value="L,D-TRANSPEPTIDASE HI_1667-RELATED"/>
    <property type="match status" value="1"/>
</dbReference>
<dbReference type="PANTHER" id="PTHR41533:SF2">
    <property type="entry name" value="BLR7131 PROTEIN"/>
    <property type="match status" value="1"/>
</dbReference>
<organism evidence="10 11">
    <name type="scientific">Neotabrizicola shimadae</name>
    <dbReference type="NCBI Taxonomy" id="2807096"/>
    <lineage>
        <taxon>Bacteria</taxon>
        <taxon>Pseudomonadati</taxon>
        <taxon>Pseudomonadota</taxon>
        <taxon>Alphaproteobacteria</taxon>
        <taxon>Rhodobacterales</taxon>
        <taxon>Paracoccaceae</taxon>
        <taxon>Neotabrizicola</taxon>
    </lineage>
</organism>
<dbReference type="InterPro" id="IPR052905">
    <property type="entry name" value="LD-transpeptidase_YkuD-like"/>
</dbReference>
<dbReference type="InterPro" id="IPR036365">
    <property type="entry name" value="PGBD-like_sf"/>
</dbReference>
<dbReference type="UniPathway" id="UPA00219"/>
<keyword evidence="11" id="KW-1185">Reference proteome</keyword>
<dbReference type="InterPro" id="IPR036366">
    <property type="entry name" value="PGBDSf"/>
</dbReference>
<evidence type="ECO:0000256" key="6">
    <source>
        <dbReference type="ARBA" id="ARBA00023316"/>
    </source>
</evidence>
<dbReference type="InterPro" id="IPR045380">
    <property type="entry name" value="LD_TPept_scaffold_dom"/>
</dbReference>
<dbReference type="PROSITE" id="PS52029">
    <property type="entry name" value="LD_TPASE"/>
    <property type="match status" value="1"/>
</dbReference>
<dbReference type="EMBL" id="CP069370">
    <property type="protein sequence ID" value="QYZ71244.1"/>
    <property type="molecule type" value="Genomic_DNA"/>
</dbReference>
<dbReference type="InterPro" id="IPR002477">
    <property type="entry name" value="Peptidoglycan-bd-like"/>
</dbReference>
<feature type="active site" description="Proton donor/acceptor" evidence="7">
    <location>
        <position position="428"/>
    </location>
</feature>
<evidence type="ECO:0000313" key="11">
    <source>
        <dbReference type="Proteomes" id="UP000826300"/>
    </source>
</evidence>
<dbReference type="GO" id="GO:0016740">
    <property type="term" value="F:transferase activity"/>
    <property type="evidence" value="ECO:0007669"/>
    <property type="project" value="UniProtKB-KW"/>
</dbReference>
<evidence type="ECO:0000256" key="2">
    <source>
        <dbReference type="ARBA" id="ARBA00005992"/>
    </source>
</evidence>
<keyword evidence="6 7" id="KW-0961">Cell wall biogenesis/degradation</keyword>